<dbReference type="Pfam" id="PF00248">
    <property type="entry name" value="Aldo_ket_red"/>
    <property type="match status" value="1"/>
</dbReference>
<keyword evidence="1" id="KW-0560">Oxidoreductase</keyword>
<dbReference type="InterPro" id="IPR050523">
    <property type="entry name" value="AKR_Detox_Biosynth"/>
</dbReference>
<gene>
    <name evidence="3" type="ORF">PoMZ_13569</name>
</gene>
<dbReference type="EMBL" id="CP034210">
    <property type="protein sequence ID" value="QBZ66586.1"/>
    <property type="molecule type" value="Genomic_DNA"/>
</dbReference>
<dbReference type="InterPro" id="IPR018170">
    <property type="entry name" value="Aldo/ket_reductase_CS"/>
</dbReference>
<name>A0A4P7NXK0_PYROR</name>
<dbReference type="PANTHER" id="PTHR43364">
    <property type="entry name" value="NADH-SPECIFIC METHYLGLYOXAL REDUCTASE-RELATED"/>
    <property type="match status" value="1"/>
</dbReference>
<dbReference type="PANTHER" id="PTHR43364:SF4">
    <property type="entry name" value="NAD(P)-LINKED OXIDOREDUCTASE SUPERFAMILY PROTEIN"/>
    <property type="match status" value="1"/>
</dbReference>
<dbReference type="InterPro" id="IPR023210">
    <property type="entry name" value="NADP_OxRdtase_dom"/>
</dbReference>
<dbReference type="SUPFAM" id="SSF51430">
    <property type="entry name" value="NAD(P)-linked oxidoreductase"/>
    <property type="match status" value="1"/>
</dbReference>
<dbReference type="Gene3D" id="3.20.20.100">
    <property type="entry name" value="NADP-dependent oxidoreductase domain"/>
    <property type="match status" value="1"/>
</dbReference>
<reference evidence="3 4" key="1">
    <citation type="journal article" date="2019" name="Mol. Biol. Evol.">
        <title>Blast fungal genomes show frequent chromosomal changes, gene gains and losses, and effector gene turnover.</title>
        <authorList>
            <person name="Gomez Luciano L.B."/>
            <person name="Jason Tsai I."/>
            <person name="Chuma I."/>
            <person name="Tosa Y."/>
            <person name="Chen Y.H."/>
            <person name="Li J.Y."/>
            <person name="Li M.Y."/>
            <person name="Jade Lu M.Y."/>
            <person name="Nakayashiki H."/>
            <person name="Li W.H."/>
        </authorList>
    </citation>
    <scope>NUCLEOTIDE SEQUENCE [LARGE SCALE GENOMIC DNA]</scope>
    <source>
        <strain evidence="3">MZ5-1-6</strain>
    </source>
</reference>
<proteinExistence type="predicted"/>
<dbReference type="PROSITE" id="PS00062">
    <property type="entry name" value="ALDOKETO_REDUCTASE_2"/>
    <property type="match status" value="1"/>
</dbReference>
<dbReference type="Proteomes" id="UP000294847">
    <property type="component" value="Chromosome 7"/>
</dbReference>
<feature type="domain" description="NADP-dependent oxidoreductase" evidence="2">
    <location>
        <begin position="8"/>
        <end position="289"/>
    </location>
</feature>
<evidence type="ECO:0000256" key="1">
    <source>
        <dbReference type="ARBA" id="ARBA00023002"/>
    </source>
</evidence>
<evidence type="ECO:0000259" key="2">
    <source>
        <dbReference type="Pfam" id="PF00248"/>
    </source>
</evidence>
<dbReference type="GO" id="GO:0016491">
    <property type="term" value="F:oxidoreductase activity"/>
    <property type="evidence" value="ECO:0007669"/>
    <property type="project" value="UniProtKB-KW"/>
</dbReference>
<accession>A0A4P7NXK0</accession>
<dbReference type="InterPro" id="IPR036812">
    <property type="entry name" value="NAD(P)_OxRdtase_dom_sf"/>
</dbReference>
<evidence type="ECO:0000313" key="4">
    <source>
        <dbReference type="Proteomes" id="UP000294847"/>
    </source>
</evidence>
<organism evidence="3 4">
    <name type="scientific">Pyricularia oryzae</name>
    <name type="common">Rice blast fungus</name>
    <name type="synonym">Magnaporthe oryzae</name>
    <dbReference type="NCBI Taxonomy" id="318829"/>
    <lineage>
        <taxon>Eukaryota</taxon>
        <taxon>Fungi</taxon>
        <taxon>Dikarya</taxon>
        <taxon>Ascomycota</taxon>
        <taxon>Pezizomycotina</taxon>
        <taxon>Sordariomycetes</taxon>
        <taxon>Sordariomycetidae</taxon>
        <taxon>Magnaporthales</taxon>
        <taxon>Pyriculariaceae</taxon>
        <taxon>Pyricularia</taxon>
    </lineage>
</organism>
<sequence>MTTNGISIIFGGACFVESTVEEVDSWLNVLERASIKNIDTAELYGQSQFLLGKTGAPSRFTIDTKVPGGLGGDLSTAEAVFHTQKVDILYIHSPDTRLPWNETMSGLDKLHKQGAFKRLGLSNFRANQIEEIMQTAKTNNFVLPSVYQGNYSAVARHIEVDIFPIIRKYGMAFYVYSPSAGGFLTRPTNALNEGRFGKDTLLGKLYNSLYNKPSLVEALDVWGKIAEDEGVERGELAYRWVVYHSKLEAKSGDGIIVGASKQQQLEVTVEWLRKGPLTDGTAGRINALWELVNAEAPIHNV</sequence>
<protein>
    <recommendedName>
        <fullName evidence="2">NADP-dependent oxidoreductase domain-containing protein</fullName>
    </recommendedName>
</protein>
<dbReference type="AlphaFoldDB" id="A0A4P7NXK0"/>
<evidence type="ECO:0000313" key="3">
    <source>
        <dbReference type="EMBL" id="QBZ66586.1"/>
    </source>
</evidence>